<dbReference type="NCBIfam" id="TIGR01484">
    <property type="entry name" value="HAD-SF-IIB"/>
    <property type="match status" value="1"/>
</dbReference>
<dbReference type="AlphaFoldDB" id="A0AA42BNJ9"/>
<dbReference type="SFLD" id="SFLDG01140">
    <property type="entry name" value="C2.B:_Phosphomannomutase_and_P"/>
    <property type="match status" value="1"/>
</dbReference>
<dbReference type="InterPro" id="IPR023214">
    <property type="entry name" value="HAD_sf"/>
</dbReference>
<dbReference type="PANTHER" id="PTHR10000:SF25">
    <property type="entry name" value="PHOSPHATASE YKRA-RELATED"/>
    <property type="match status" value="1"/>
</dbReference>
<dbReference type="PROSITE" id="PS01229">
    <property type="entry name" value="COF_2"/>
    <property type="match status" value="1"/>
</dbReference>
<dbReference type="Gene3D" id="3.40.50.1000">
    <property type="entry name" value="HAD superfamily/HAD-like"/>
    <property type="match status" value="1"/>
</dbReference>
<dbReference type="SUPFAM" id="SSF56784">
    <property type="entry name" value="HAD-like"/>
    <property type="match status" value="1"/>
</dbReference>
<keyword evidence="2" id="KW-1185">Reference proteome</keyword>
<sequence>MNQKIVFFDIDGTLLDEEKQIPDSTRKAVRQLQEAGIYTAIATGRTPAMFDWVREELGIHSYVSINGQYVVFEGEEIHSNPMSPDALGELVDAAGRNGHPVAFHNHDSIYVTEKDHPFIRSGYQSLLMEHPEWDAEFYKHSPVHQGILFCEEGQEQQYMEQYPHFSFIRWHPLAVDVLPQGCSKAMGIQQFLAKAGLRREHSYAFGDGLNDIEMLSFVGTGVAMGNAVPALKRQAKHVTTACDEDGIWNGLVALGLL</sequence>
<dbReference type="GO" id="GO:0005829">
    <property type="term" value="C:cytosol"/>
    <property type="evidence" value="ECO:0007669"/>
    <property type="project" value="TreeGrafter"/>
</dbReference>
<evidence type="ECO:0000313" key="1">
    <source>
        <dbReference type="EMBL" id="MCP8967737.1"/>
    </source>
</evidence>
<dbReference type="SFLD" id="SFLDG01144">
    <property type="entry name" value="C2.B.4:_PGP_Like"/>
    <property type="match status" value="1"/>
</dbReference>
<proteinExistence type="predicted"/>
<name>A0AA42BNJ9_9BACI</name>
<accession>A0AA42BNJ9</accession>
<dbReference type="PANTHER" id="PTHR10000">
    <property type="entry name" value="PHOSPHOSERINE PHOSPHATASE"/>
    <property type="match status" value="1"/>
</dbReference>
<keyword evidence="1" id="KW-0378">Hydrolase</keyword>
<dbReference type="NCBIfam" id="TIGR00099">
    <property type="entry name" value="Cof-subfamily"/>
    <property type="match status" value="1"/>
</dbReference>
<dbReference type="CDD" id="cd07517">
    <property type="entry name" value="HAD_HPP"/>
    <property type="match status" value="1"/>
</dbReference>
<dbReference type="InterPro" id="IPR006379">
    <property type="entry name" value="HAD-SF_hydro_IIB"/>
</dbReference>
<dbReference type="RefSeq" id="WP_254757655.1">
    <property type="nucleotide sequence ID" value="NZ_JANCLT010000002.1"/>
</dbReference>
<dbReference type="EMBL" id="JANCLT010000002">
    <property type="protein sequence ID" value="MCP8967737.1"/>
    <property type="molecule type" value="Genomic_DNA"/>
</dbReference>
<dbReference type="InterPro" id="IPR036412">
    <property type="entry name" value="HAD-like_sf"/>
</dbReference>
<comment type="caution">
    <text evidence="1">The sequence shown here is derived from an EMBL/GenBank/DDBJ whole genome shotgun (WGS) entry which is preliminary data.</text>
</comment>
<protein>
    <submittedName>
        <fullName evidence="1">Cof-type HAD-IIB family hydrolase</fullName>
    </submittedName>
</protein>
<dbReference type="SFLD" id="SFLDS00003">
    <property type="entry name" value="Haloacid_Dehalogenase"/>
    <property type="match status" value="1"/>
</dbReference>
<organism evidence="1 2">
    <name type="scientific">Ectobacillus ponti</name>
    <dbReference type="NCBI Taxonomy" id="2961894"/>
    <lineage>
        <taxon>Bacteria</taxon>
        <taxon>Bacillati</taxon>
        <taxon>Bacillota</taxon>
        <taxon>Bacilli</taxon>
        <taxon>Bacillales</taxon>
        <taxon>Bacillaceae</taxon>
        <taxon>Ectobacillus</taxon>
    </lineage>
</organism>
<gene>
    <name evidence="1" type="ORF">NK662_04185</name>
</gene>
<reference evidence="1" key="1">
    <citation type="submission" date="2022-07" db="EMBL/GenBank/DDBJ databases">
        <authorList>
            <person name="Li W.-J."/>
            <person name="Deng Q.-Q."/>
        </authorList>
    </citation>
    <scope>NUCLEOTIDE SEQUENCE</scope>
    <source>
        <strain evidence="1">SYSU M60031</strain>
    </source>
</reference>
<dbReference type="GO" id="GO:0016791">
    <property type="term" value="F:phosphatase activity"/>
    <property type="evidence" value="ECO:0007669"/>
    <property type="project" value="TreeGrafter"/>
</dbReference>
<dbReference type="Gene3D" id="3.30.1240.10">
    <property type="match status" value="1"/>
</dbReference>
<dbReference type="Pfam" id="PF08282">
    <property type="entry name" value="Hydrolase_3"/>
    <property type="match status" value="1"/>
</dbReference>
<dbReference type="Proteomes" id="UP001156102">
    <property type="component" value="Unassembled WGS sequence"/>
</dbReference>
<dbReference type="InterPro" id="IPR000150">
    <property type="entry name" value="Cof"/>
</dbReference>
<evidence type="ECO:0000313" key="2">
    <source>
        <dbReference type="Proteomes" id="UP001156102"/>
    </source>
</evidence>
<dbReference type="GO" id="GO:0000287">
    <property type="term" value="F:magnesium ion binding"/>
    <property type="evidence" value="ECO:0007669"/>
    <property type="project" value="TreeGrafter"/>
</dbReference>